<evidence type="ECO:0000313" key="8">
    <source>
        <dbReference type="Proteomes" id="UP000050509"/>
    </source>
</evidence>
<evidence type="ECO:0000256" key="5">
    <source>
        <dbReference type="ARBA" id="ARBA00022840"/>
    </source>
</evidence>
<dbReference type="PANTHER" id="PTHR43085">
    <property type="entry name" value="HEXOKINASE FAMILY MEMBER"/>
    <property type="match status" value="1"/>
</dbReference>
<dbReference type="EMBL" id="LJCR01000243">
    <property type="protein sequence ID" value="KPV53504.1"/>
    <property type="molecule type" value="Genomic_DNA"/>
</dbReference>
<evidence type="ECO:0000256" key="1">
    <source>
        <dbReference type="ARBA" id="ARBA00010688"/>
    </source>
</evidence>
<keyword evidence="4 7" id="KW-0418">Kinase</keyword>
<organism evidence="7 8">
    <name type="scientific">Kouleothrix aurantiaca</name>
    <dbReference type="NCBI Taxonomy" id="186479"/>
    <lineage>
        <taxon>Bacteria</taxon>
        <taxon>Bacillati</taxon>
        <taxon>Chloroflexota</taxon>
        <taxon>Chloroflexia</taxon>
        <taxon>Chloroflexales</taxon>
        <taxon>Roseiflexineae</taxon>
        <taxon>Roseiflexaceae</taxon>
        <taxon>Kouleothrix</taxon>
    </lineage>
</organism>
<dbReference type="PANTHER" id="PTHR43085:SF1">
    <property type="entry name" value="PSEUDOURIDINE KINASE-RELATED"/>
    <property type="match status" value="1"/>
</dbReference>
<dbReference type="Pfam" id="PF00294">
    <property type="entry name" value="PfkB"/>
    <property type="match status" value="1"/>
</dbReference>
<dbReference type="PROSITE" id="PS00584">
    <property type="entry name" value="PFKB_KINASES_2"/>
    <property type="match status" value="1"/>
</dbReference>
<proteinExistence type="inferred from homology"/>
<feature type="domain" description="Carbohydrate kinase PfkB" evidence="6">
    <location>
        <begin position="14"/>
        <end position="282"/>
    </location>
</feature>
<comment type="caution">
    <text evidence="7">The sequence shown here is derived from an EMBL/GenBank/DDBJ whole genome shotgun (WGS) entry which is preliminary data.</text>
</comment>
<dbReference type="AlphaFoldDB" id="A0A0P9DCK2"/>
<dbReference type="GO" id="GO:0016301">
    <property type="term" value="F:kinase activity"/>
    <property type="evidence" value="ECO:0007669"/>
    <property type="project" value="UniProtKB-KW"/>
</dbReference>
<sequence length="298" mass="31975">MIFAFGNPVYDYIETPAVTTGERVLSGCSTNGCLALARLGHRTTLVGRIGADYAQRFQSDMARYHVAEQAELCEQTGGFGLIYDSMGNRTLDVLGVAAPIEAVPGAVETAQAVIIGPILQETSFELIERVRAATPAPLFLDPQGLLRQIGPHGRIEHFFPPDLAQIAPLFHVIKANELETEVITGVNPREDGPEATRRLKALGCTIAVVTLAEAGSLIDDGTHLYRIPAYATDVRDPTGAGDTYMAGFIHAYLSDPANLYRAGCYGSATSSIWIEYTGPDAPISLDDVERRAATLLAL</sequence>
<name>A0A0P9DCK2_9CHLR</name>
<evidence type="ECO:0000259" key="6">
    <source>
        <dbReference type="Pfam" id="PF00294"/>
    </source>
</evidence>
<dbReference type="GO" id="GO:0005524">
    <property type="term" value="F:ATP binding"/>
    <property type="evidence" value="ECO:0007669"/>
    <property type="project" value="UniProtKB-KW"/>
</dbReference>
<dbReference type="SUPFAM" id="SSF53613">
    <property type="entry name" value="Ribokinase-like"/>
    <property type="match status" value="1"/>
</dbReference>
<evidence type="ECO:0000256" key="2">
    <source>
        <dbReference type="ARBA" id="ARBA00022679"/>
    </source>
</evidence>
<dbReference type="InterPro" id="IPR002173">
    <property type="entry name" value="Carboh/pur_kinase_PfkB_CS"/>
</dbReference>
<protein>
    <submittedName>
        <fullName evidence="7">Ribokinase</fullName>
    </submittedName>
</protein>
<accession>A0A0P9DCK2</accession>
<dbReference type="InterPro" id="IPR011611">
    <property type="entry name" value="PfkB_dom"/>
</dbReference>
<reference evidence="7 8" key="1">
    <citation type="submission" date="2015-09" db="EMBL/GenBank/DDBJ databases">
        <title>Draft genome sequence of Kouleothrix aurantiaca JCM 19913.</title>
        <authorList>
            <person name="Hemp J."/>
        </authorList>
    </citation>
    <scope>NUCLEOTIDE SEQUENCE [LARGE SCALE GENOMIC DNA]</scope>
    <source>
        <strain evidence="7 8">COM-B</strain>
    </source>
</reference>
<dbReference type="InterPro" id="IPR050306">
    <property type="entry name" value="PfkB_Carbo_kinase"/>
</dbReference>
<keyword evidence="5" id="KW-0067">ATP-binding</keyword>
<keyword evidence="8" id="KW-1185">Reference proteome</keyword>
<dbReference type="Proteomes" id="UP000050509">
    <property type="component" value="Unassembled WGS sequence"/>
</dbReference>
<evidence type="ECO:0000313" key="7">
    <source>
        <dbReference type="EMBL" id="KPV53504.1"/>
    </source>
</evidence>
<dbReference type="Gene3D" id="3.40.1190.20">
    <property type="match status" value="1"/>
</dbReference>
<keyword evidence="3" id="KW-0547">Nucleotide-binding</keyword>
<comment type="similarity">
    <text evidence="1">Belongs to the carbohydrate kinase PfkB family.</text>
</comment>
<gene>
    <name evidence="7" type="ORF">SE17_09280</name>
</gene>
<evidence type="ECO:0000256" key="4">
    <source>
        <dbReference type="ARBA" id="ARBA00022777"/>
    </source>
</evidence>
<dbReference type="PATRIC" id="fig|186479.3.peg.4872"/>
<keyword evidence="2" id="KW-0808">Transferase</keyword>
<dbReference type="InterPro" id="IPR029056">
    <property type="entry name" value="Ribokinase-like"/>
</dbReference>
<evidence type="ECO:0000256" key="3">
    <source>
        <dbReference type="ARBA" id="ARBA00022741"/>
    </source>
</evidence>